<evidence type="ECO:0000313" key="1">
    <source>
        <dbReference type="EMBL" id="NYD91915.1"/>
    </source>
</evidence>
<comment type="caution">
    <text evidence="1">The sequence shown here is derived from an EMBL/GenBank/DDBJ whole genome shotgun (WGS) entry which is preliminary data.</text>
</comment>
<evidence type="ECO:0000313" key="2">
    <source>
        <dbReference type="Proteomes" id="UP000517753"/>
    </source>
</evidence>
<organism evidence="1 2">
    <name type="scientific">Sphingomonas melonis</name>
    <dbReference type="NCBI Taxonomy" id="152682"/>
    <lineage>
        <taxon>Bacteria</taxon>
        <taxon>Pseudomonadati</taxon>
        <taxon>Pseudomonadota</taxon>
        <taxon>Alphaproteobacteria</taxon>
        <taxon>Sphingomonadales</taxon>
        <taxon>Sphingomonadaceae</taxon>
        <taxon>Sphingomonas</taxon>
    </lineage>
</organism>
<protein>
    <submittedName>
        <fullName evidence="1">Antitoxin VapB</fullName>
    </submittedName>
</protein>
<keyword evidence="2" id="KW-1185">Reference proteome</keyword>
<dbReference type="Pfam" id="PF07704">
    <property type="entry name" value="PSK_trans_fac"/>
    <property type="match status" value="1"/>
</dbReference>
<name>A0A7Y9FR35_9SPHN</name>
<reference evidence="1 2" key="1">
    <citation type="submission" date="2020-08" db="EMBL/GenBank/DDBJ databases">
        <title>The Agave Microbiome: Exploring the role of microbial communities in plant adaptations to desert environments.</title>
        <authorList>
            <person name="Partida-Martinez L.P."/>
        </authorList>
    </citation>
    <scope>NUCLEOTIDE SEQUENCE [LARGE SCALE GENOMIC DNA]</scope>
    <source>
        <strain evidence="1 2">AS2.3</strain>
    </source>
</reference>
<gene>
    <name evidence="1" type="ORF">HD841_003734</name>
</gene>
<accession>A0A7Y9FR35</accession>
<dbReference type="Proteomes" id="UP000517753">
    <property type="component" value="Unassembled WGS sequence"/>
</dbReference>
<dbReference type="EMBL" id="JACCBY010000007">
    <property type="protein sequence ID" value="NYD91915.1"/>
    <property type="molecule type" value="Genomic_DNA"/>
</dbReference>
<dbReference type="RefSeq" id="WP_179510306.1">
    <property type="nucleotide sequence ID" value="NZ_JACCBY010000007.1"/>
</dbReference>
<proteinExistence type="predicted"/>
<dbReference type="InterPro" id="IPR011660">
    <property type="entry name" value="VapB-like"/>
</dbReference>
<dbReference type="AlphaFoldDB" id="A0A7Y9FR35"/>
<sequence length="84" mass="9490">MDVHIQREAHEQAIRELAASRGLSFSDAIGVAVCNELERDREKARRTDYMERVREAQAIFAAAPILDPRTPDEILGYDEHGLPT</sequence>